<sequence>GIGAFLKET</sequence>
<dbReference type="WBParaSite" id="SSTP_0001148200.1">
    <property type="protein sequence ID" value="SSTP_0001148200.1"/>
    <property type="gene ID" value="SSTP_0001148200"/>
</dbReference>
<proteinExistence type="predicted"/>
<name>A0A0K0EPV0_STRER</name>
<organism evidence="1">
    <name type="scientific">Strongyloides stercoralis</name>
    <name type="common">Threadworm</name>
    <dbReference type="NCBI Taxonomy" id="6248"/>
    <lineage>
        <taxon>Eukaryota</taxon>
        <taxon>Metazoa</taxon>
        <taxon>Ecdysozoa</taxon>
        <taxon>Nematoda</taxon>
        <taxon>Chromadorea</taxon>
        <taxon>Rhabditida</taxon>
        <taxon>Tylenchina</taxon>
        <taxon>Panagrolaimomorpha</taxon>
        <taxon>Strongyloidoidea</taxon>
        <taxon>Strongyloididae</taxon>
        <taxon>Strongyloides</taxon>
    </lineage>
</organism>
<reference evidence="1" key="1">
    <citation type="submission" date="2015-08" db="UniProtKB">
        <authorList>
            <consortium name="WormBaseParasite"/>
        </authorList>
    </citation>
    <scope>IDENTIFICATION</scope>
</reference>
<evidence type="ECO:0000313" key="1">
    <source>
        <dbReference type="WBParaSite" id="SSTP_0001148200.1"/>
    </source>
</evidence>
<protein>
    <submittedName>
        <fullName evidence="1">Uncharacterized protein</fullName>
    </submittedName>
</protein>
<accession>A0A0K0EPV0</accession>